<protein>
    <recommendedName>
        <fullName evidence="1">Stage 0 sporulation protein A homolog</fullName>
    </recommendedName>
</protein>
<keyword evidence="4" id="KW-0804">Transcription</keyword>
<keyword evidence="2" id="KW-0805">Transcription regulation</keyword>
<sequence>MNLNNRKILIVEDDKQIRNFISYSLDQEGFAYVTSGTGQGALSILLSDQIDIMLLDLGLPDLDGMEVIKKVREWSELPIIVVSARDQDKEKAAALDLGADDYLTKPFSATELLARIRVALRHLNQHNGPERAQNHLQAGDLQIDFEKRLVYLENQEVHVTPMEYSLLTLFFKNMGKVLTTKQILTEIWGIHYGNDTQALRALMAGLRRKIEKNPAKPRYIITEIGVGYRLVDE</sequence>
<evidence type="ECO:0000256" key="1">
    <source>
        <dbReference type="ARBA" id="ARBA00018672"/>
    </source>
</evidence>
<evidence type="ECO:0000259" key="8">
    <source>
        <dbReference type="PROSITE" id="PS50110"/>
    </source>
</evidence>
<keyword evidence="6" id="KW-0597">Phosphoprotein</keyword>
<keyword evidence="11" id="KW-1185">Reference proteome</keyword>
<dbReference type="Proteomes" id="UP001163115">
    <property type="component" value="Chromosome"/>
</dbReference>
<evidence type="ECO:0000313" key="10">
    <source>
        <dbReference type="EMBL" id="WAJ22814.1"/>
    </source>
</evidence>
<dbReference type="Pfam" id="PF00072">
    <property type="entry name" value="Response_reg"/>
    <property type="match status" value="1"/>
</dbReference>
<evidence type="ECO:0000256" key="5">
    <source>
        <dbReference type="ARBA" id="ARBA00024867"/>
    </source>
</evidence>
<evidence type="ECO:0000256" key="3">
    <source>
        <dbReference type="ARBA" id="ARBA00023125"/>
    </source>
</evidence>
<dbReference type="InterPro" id="IPR036388">
    <property type="entry name" value="WH-like_DNA-bd_sf"/>
</dbReference>
<dbReference type="PANTHER" id="PTHR48111:SF50">
    <property type="entry name" value="KDP OPERON TRANSCRIPTIONAL REGULATORY PROTEIN KDPE"/>
    <property type="match status" value="1"/>
</dbReference>
<evidence type="ECO:0000313" key="11">
    <source>
        <dbReference type="Proteomes" id="UP001163115"/>
    </source>
</evidence>
<dbReference type="EMBL" id="CP113524">
    <property type="protein sequence ID" value="WAJ22814.1"/>
    <property type="molecule type" value="Genomic_DNA"/>
</dbReference>
<dbReference type="SMART" id="SM00862">
    <property type="entry name" value="Trans_reg_C"/>
    <property type="match status" value="1"/>
</dbReference>
<dbReference type="CDD" id="cd00383">
    <property type="entry name" value="trans_reg_C"/>
    <property type="match status" value="1"/>
</dbReference>
<proteinExistence type="predicted"/>
<dbReference type="SMART" id="SM00448">
    <property type="entry name" value="REC"/>
    <property type="match status" value="1"/>
</dbReference>
<feature type="DNA-binding region" description="OmpR/PhoB-type" evidence="7">
    <location>
        <begin position="133"/>
        <end position="232"/>
    </location>
</feature>
<dbReference type="RefSeq" id="WP_024838407.1">
    <property type="nucleotide sequence ID" value="NZ_CP113524.1"/>
</dbReference>
<evidence type="ECO:0000259" key="9">
    <source>
        <dbReference type="PROSITE" id="PS51755"/>
    </source>
</evidence>
<reference evidence="10" key="1">
    <citation type="submission" date="2022-11" db="EMBL/GenBank/DDBJ databases">
        <title>Lacrimispora xylanolytica sy1, complete genome.</title>
        <authorList>
            <person name="Choi S."/>
        </authorList>
    </citation>
    <scope>NUCLEOTIDE SEQUENCE</scope>
    <source>
        <strain evidence="10">Sy1</strain>
    </source>
</reference>
<evidence type="ECO:0000256" key="6">
    <source>
        <dbReference type="PROSITE-ProRule" id="PRU00169"/>
    </source>
</evidence>
<dbReference type="InterPro" id="IPR001789">
    <property type="entry name" value="Sig_transdc_resp-reg_receiver"/>
</dbReference>
<keyword evidence="3 7" id="KW-0238">DNA-binding</keyword>
<organism evidence="10 11">
    <name type="scientific">Lacrimispora xylanolytica</name>
    <dbReference type="NCBI Taxonomy" id="29375"/>
    <lineage>
        <taxon>Bacteria</taxon>
        <taxon>Bacillati</taxon>
        <taxon>Bacillota</taxon>
        <taxon>Clostridia</taxon>
        <taxon>Lachnospirales</taxon>
        <taxon>Lachnospiraceae</taxon>
        <taxon>Lacrimispora</taxon>
    </lineage>
</organism>
<dbReference type="Gene3D" id="6.10.250.690">
    <property type="match status" value="1"/>
</dbReference>
<dbReference type="Gene3D" id="3.40.50.2300">
    <property type="match status" value="1"/>
</dbReference>
<dbReference type="Pfam" id="PF00486">
    <property type="entry name" value="Trans_reg_C"/>
    <property type="match status" value="1"/>
</dbReference>
<dbReference type="PANTHER" id="PTHR48111">
    <property type="entry name" value="REGULATOR OF RPOS"/>
    <property type="match status" value="1"/>
</dbReference>
<dbReference type="SUPFAM" id="SSF52172">
    <property type="entry name" value="CheY-like"/>
    <property type="match status" value="1"/>
</dbReference>
<dbReference type="PROSITE" id="PS51755">
    <property type="entry name" value="OMPR_PHOB"/>
    <property type="match status" value="1"/>
</dbReference>
<accession>A0ABY7AAB6</accession>
<comment type="function">
    <text evidence="5">May play the central regulatory role in sporulation. It may be an element of the effector pathway responsible for the activation of sporulation genes in response to nutritional stress. Spo0A may act in concert with spo0H (a sigma factor) to control the expression of some genes that are critical to the sporulation process.</text>
</comment>
<gene>
    <name evidence="10" type="ORF">OW255_14720</name>
</gene>
<dbReference type="Gene3D" id="1.10.10.10">
    <property type="entry name" value="Winged helix-like DNA-binding domain superfamily/Winged helix DNA-binding domain"/>
    <property type="match status" value="1"/>
</dbReference>
<dbReference type="InterPro" id="IPR039420">
    <property type="entry name" value="WalR-like"/>
</dbReference>
<evidence type="ECO:0000256" key="2">
    <source>
        <dbReference type="ARBA" id="ARBA00023015"/>
    </source>
</evidence>
<dbReference type="PROSITE" id="PS50110">
    <property type="entry name" value="RESPONSE_REGULATORY"/>
    <property type="match status" value="1"/>
</dbReference>
<evidence type="ECO:0000256" key="7">
    <source>
        <dbReference type="PROSITE-ProRule" id="PRU01091"/>
    </source>
</evidence>
<name>A0ABY7AAB6_9FIRM</name>
<evidence type="ECO:0000256" key="4">
    <source>
        <dbReference type="ARBA" id="ARBA00023163"/>
    </source>
</evidence>
<feature type="domain" description="Response regulatory" evidence="8">
    <location>
        <begin position="7"/>
        <end position="120"/>
    </location>
</feature>
<feature type="modified residue" description="4-aspartylphosphate" evidence="6">
    <location>
        <position position="56"/>
    </location>
</feature>
<dbReference type="InterPro" id="IPR011006">
    <property type="entry name" value="CheY-like_superfamily"/>
</dbReference>
<dbReference type="InterPro" id="IPR001867">
    <property type="entry name" value="OmpR/PhoB-type_DNA-bd"/>
</dbReference>
<feature type="domain" description="OmpR/PhoB-type" evidence="9">
    <location>
        <begin position="133"/>
        <end position="232"/>
    </location>
</feature>